<dbReference type="SUPFAM" id="SSF55874">
    <property type="entry name" value="ATPase domain of HSP90 chaperone/DNA topoisomerase II/histidine kinase"/>
    <property type="match status" value="1"/>
</dbReference>
<gene>
    <name evidence="15" type="ORF">J2S64_001816</name>
</gene>
<keyword evidence="11" id="KW-0902">Two-component regulatory system</keyword>
<keyword evidence="10 12" id="KW-1133">Transmembrane helix</keyword>
<dbReference type="InterPro" id="IPR036890">
    <property type="entry name" value="HATPase_C_sf"/>
</dbReference>
<feature type="transmembrane region" description="Helical" evidence="12">
    <location>
        <begin position="190"/>
        <end position="212"/>
    </location>
</feature>
<dbReference type="PROSITE" id="PS50885">
    <property type="entry name" value="HAMP"/>
    <property type="match status" value="1"/>
</dbReference>
<organism evidence="15 16">
    <name type="scientific">Paeniglutamicibacter sulfureus</name>
    <dbReference type="NCBI Taxonomy" id="43666"/>
    <lineage>
        <taxon>Bacteria</taxon>
        <taxon>Bacillati</taxon>
        <taxon>Actinomycetota</taxon>
        <taxon>Actinomycetes</taxon>
        <taxon>Micrococcales</taxon>
        <taxon>Micrococcaceae</taxon>
        <taxon>Paeniglutamicibacter</taxon>
    </lineage>
</organism>
<feature type="transmembrane region" description="Helical" evidence="12">
    <location>
        <begin position="20"/>
        <end position="39"/>
    </location>
</feature>
<evidence type="ECO:0000259" key="14">
    <source>
        <dbReference type="PROSITE" id="PS50885"/>
    </source>
</evidence>
<dbReference type="EC" id="2.7.13.3" evidence="3"/>
<proteinExistence type="predicted"/>
<comment type="caution">
    <text evidence="15">The sequence shown here is derived from an EMBL/GenBank/DDBJ whole genome shotgun (WGS) entry which is preliminary data.</text>
</comment>
<evidence type="ECO:0000256" key="3">
    <source>
        <dbReference type="ARBA" id="ARBA00012438"/>
    </source>
</evidence>
<evidence type="ECO:0000256" key="2">
    <source>
        <dbReference type="ARBA" id="ARBA00004370"/>
    </source>
</evidence>
<comment type="catalytic activity">
    <reaction evidence="1">
        <text>ATP + protein L-histidine = ADP + protein N-phospho-L-histidine.</text>
        <dbReference type="EC" id="2.7.13.3"/>
    </reaction>
</comment>
<evidence type="ECO:0000256" key="11">
    <source>
        <dbReference type="ARBA" id="ARBA00023012"/>
    </source>
</evidence>
<keyword evidence="4" id="KW-0597">Phosphoprotein</keyword>
<evidence type="ECO:0000256" key="1">
    <source>
        <dbReference type="ARBA" id="ARBA00000085"/>
    </source>
</evidence>
<feature type="domain" description="Histidine kinase" evidence="13">
    <location>
        <begin position="273"/>
        <end position="484"/>
    </location>
</feature>
<keyword evidence="9" id="KW-0067">ATP-binding</keyword>
<dbReference type="InterPro" id="IPR003594">
    <property type="entry name" value="HATPase_dom"/>
</dbReference>
<dbReference type="Proteomes" id="UP001183817">
    <property type="component" value="Unassembled WGS sequence"/>
</dbReference>
<dbReference type="CDD" id="cd06225">
    <property type="entry name" value="HAMP"/>
    <property type="match status" value="1"/>
</dbReference>
<dbReference type="GO" id="GO:0016301">
    <property type="term" value="F:kinase activity"/>
    <property type="evidence" value="ECO:0007669"/>
    <property type="project" value="UniProtKB-KW"/>
</dbReference>
<keyword evidence="12" id="KW-0472">Membrane</keyword>
<keyword evidence="16" id="KW-1185">Reference proteome</keyword>
<dbReference type="InterPro" id="IPR005467">
    <property type="entry name" value="His_kinase_dom"/>
</dbReference>
<dbReference type="Gene3D" id="3.30.565.10">
    <property type="entry name" value="Histidine kinase-like ATPase, C-terminal domain"/>
    <property type="match status" value="1"/>
</dbReference>
<dbReference type="InterPro" id="IPR004358">
    <property type="entry name" value="Sig_transdc_His_kin-like_C"/>
</dbReference>
<accession>A0ABU2BHQ5</accession>
<dbReference type="Pfam" id="PF02518">
    <property type="entry name" value="HATPase_c"/>
    <property type="match status" value="1"/>
</dbReference>
<dbReference type="PANTHER" id="PTHR44936">
    <property type="entry name" value="SENSOR PROTEIN CREC"/>
    <property type="match status" value="1"/>
</dbReference>
<keyword evidence="6 12" id="KW-0812">Transmembrane</keyword>
<dbReference type="SUPFAM" id="SSF158472">
    <property type="entry name" value="HAMP domain-like"/>
    <property type="match status" value="1"/>
</dbReference>
<dbReference type="InterPro" id="IPR003660">
    <property type="entry name" value="HAMP_dom"/>
</dbReference>
<evidence type="ECO:0000256" key="6">
    <source>
        <dbReference type="ARBA" id="ARBA00022692"/>
    </source>
</evidence>
<keyword evidence="7" id="KW-0547">Nucleotide-binding</keyword>
<evidence type="ECO:0000256" key="12">
    <source>
        <dbReference type="SAM" id="Phobius"/>
    </source>
</evidence>
<keyword evidence="8 15" id="KW-0418">Kinase</keyword>
<evidence type="ECO:0000256" key="7">
    <source>
        <dbReference type="ARBA" id="ARBA00022741"/>
    </source>
</evidence>
<keyword evidence="5" id="KW-0808">Transferase</keyword>
<dbReference type="PRINTS" id="PR00344">
    <property type="entry name" value="BCTRLSENSOR"/>
</dbReference>
<dbReference type="RefSeq" id="WP_310289823.1">
    <property type="nucleotide sequence ID" value="NZ_BAAAWO010000001.1"/>
</dbReference>
<dbReference type="InterPro" id="IPR050980">
    <property type="entry name" value="2C_sensor_his_kinase"/>
</dbReference>
<dbReference type="Gene3D" id="6.10.340.10">
    <property type="match status" value="1"/>
</dbReference>
<protein>
    <recommendedName>
        <fullName evidence="3">histidine kinase</fullName>
        <ecNumber evidence="3">2.7.13.3</ecNumber>
    </recommendedName>
</protein>
<dbReference type="Pfam" id="PF00672">
    <property type="entry name" value="HAMP"/>
    <property type="match status" value="1"/>
</dbReference>
<dbReference type="PROSITE" id="PS50109">
    <property type="entry name" value="HIS_KIN"/>
    <property type="match status" value="1"/>
</dbReference>
<dbReference type="EMBL" id="JAVDYI010000001">
    <property type="protein sequence ID" value="MDR7358125.1"/>
    <property type="molecule type" value="Genomic_DNA"/>
</dbReference>
<evidence type="ECO:0000313" key="16">
    <source>
        <dbReference type="Proteomes" id="UP001183817"/>
    </source>
</evidence>
<evidence type="ECO:0000256" key="9">
    <source>
        <dbReference type="ARBA" id="ARBA00022840"/>
    </source>
</evidence>
<name>A0ABU2BHQ5_9MICC</name>
<evidence type="ECO:0000256" key="8">
    <source>
        <dbReference type="ARBA" id="ARBA00022777"/>
    </source>
</evidence>
<comment type="subcellular location">
    <subcellularLocation>
        <location evidence="2">Membrane</location>
    </subcellularLocation>
</comment>
<evidence type="ECO:0000313" key="15">
    <source>
        <dbReference type="EMBL" id="MDR7358125.1"/>
    </source>
</evidence>
<dbReference type="SMART" id="SM00304">
    <property type="entry name" value="HAMP"/>
    <property type="match status" value="1"/>
</dbReference>
<reference evidence="15 16" key="1">
    <citation type="submission" date="2023-07" db="EMBL/GenBank/DDBJ databases">
        <title>Sequencing the genomes of 1000 actinobacteria strains.</title>
        <authorList>
            <person name="Klenk H.-P."/>
        </authorList>
    </citation>
    <scope>NUCLEOTIDE SEQUENCE [LARGE SCALE GENOMIC DNA]</scope>
    <source>
        <strain evidence="15 16">DSM 20167</strain>
    </source>
</reference>
<sequence>MTRTETHERQGSAVSARWRIVGWIVLTTALALLAVTVTMRSVMSGQVAEAANVGVVQEIEEFRTFAAEGRDPRTALPFTSMGALMERYLARQQPLAGEEIVGVAGGTVLAARGVADDDGSILVGDAALVERILRDPKTAGVYESAHGTVRWGKAEAVAAGEPAGTPPERQAHLVVAQFTGAAQEEANRQAVMLFGVAAGGLALTAGIAWLVARQITRPIRTVRETAESITAHDLSARIPVEGRDDLAQLAETLNAMLDRVEASHLAQRHFIAEAREHLNEPQRRVAAALHELVDEDLPGAERARIACGAQRLIARMGRTLADLDVLAQSGNPGFVKPARVSVGEVTADVAAEASLPGTHPERYFRIEATGNADAWLDRNRIADAVRQLIENAVAHTKTGDTIRIGSSVADGSASFWVANPGPPLDPERARALLESYRSAEGSDPGMGLGLAVVKAVAEAHQGTAWVESGDGSGTRFGLSVPLEALAPASRQDDAFADRLATTLGEES</sequence>
<evidence type="ECO:0000256" key="5">
    <source>
        <dbReference type="ARBA" id="ARBA00022679"/>
    </source>
</evidence>
<feature type="domain" description="HAMP" evidence="14">
    <location>
        <begin position="213"/>
        <end position="265"/>
    </location>
</feature>
<evidence type="ECO:0000256" key="10">
    <source>
        <dbReference type="ARBA" id="ARBA00022989"/>
    </source>
</evidence>
<evidence type="ECO:0000259" key="13">
    <source>
        <dbReference type="PROSITE" id="PS50109"/>
    </source>
</evidence>
<evidence type="ECO:0000256" key="4">
    <source>
        <dbReference type="ARBA" id="ARBA00022553"/>
    </source>
</evidence>
<dbReference type="PANTHER" id="PTHR44936:SF10">
    <property type="entry name" value="SENSOR PROTEIN RSTB"/>
    <property type="match status" value="1"/>
</dbReference>
<dbReference type="SMART" id="SM00387">
    <property type="entry name" value="HATPase_c"/>
    <property type="match status" value="1"/>
</dbReference>